<dbReference type="EMBL" id="JAVRJZ010000001">
    <property type="protein sequence ID" value="KAK2727657.1"/>
    <property type="molecule type" value="Genomic_DNA"/>
</dbReference>
<dbReference type="AlphaFoldDB" id="A0AA88IUL3"/>
<dbReference type="Gene3D" id="1.25.40.180">
    <property type="match status" value="1"/>
</dbReference>
<comment type="caution">
    <text evidence="1">The sequence shown here is derived from an EMBL/GenBank/DDBJ whole genome shotgun (WGS) entry which is preliminary data.</text>
</comment>
<dbReference type="SUPFAM" id="SSF48371">
    <property type="entry name" value="ARM repeat"/>
    <property type="match status" value="1"/>
</dbReference>
<reference evidence="1" key="1">
    <citation type="submission" date="2023-07" db="EMBL/GenBank/DDBJ databases">
        <title>Chromosome-level genome assembly of Artemia franciscana.</title>
        <authorList>
            <person name="Jo E."/>
        </authorList>
    </citation>
    <scope>NUCLEOTIDE SEQUENCE</scope>
    <source>
        <tissue evidence="1">Whole body</tissue>
    </source>
</reference>
<keyword evidence="2" id="KW-1185">Reference proteome</keyword>
<organism evidence="1 2">
    <name type="scientific">Artemia franciscana</name>
    <name type="common">Brine shrimp</name>
    <name type="synonym">Artemia sanfranciscana</name>
    <dbReference type="NCBI Taxonomy" id="6661"/>
    <lineage>
        <taxon>Eukaryota</taxon>
        <taxon>Metazoa</taxon>
        <taxon>Ecdysozoa</taxon>
        <taxon>Arthropoda</taxon>
        <taxon>Crustacea</taxon>
        <taxon>Branchiopoda</taxon>
        <taxon>Anostraca</taxon>
        <taxon>Artemiidae</taxon>
        <taxon>Artemia</taxon>
    </lineage>
</organism>
<protein>
    <submittedName>
        <fullName evidence="1">Uncharacterized protein</fullName>
    </submittedName>
</protein>
<dbReference type="InterPro" id="IPR016024">
    <property type="entry name" value="ARM-type_fold"/>
</dbReference>
<accession>A0AA88IUL3</accession>
<name>A0AA88IUL3_ARTSF</name>
<sequence>MSEEKTTGDLYESQEEDLICNEFGRKIANQLIDMKQDIAIRKTCIFIEHVGKQFSKNNKQLIFAIQKYGKDSQLPIRDKFKIKDLTDLVEKKWNIDLSQDDIIVTSKVPKHSSIEELKLVQIRMKIHLFWKRLVAGLHYLQHQPLRQSPPKTKL</sequence>
<evidence type="ECO:0000313" key="1">
    <source>
        <dbReference type="EMBL" id="KAK2727657.1"/>
    </source>
</evidence>
<gene>
    <name evidence="1" type="ORF">QYM36_008218</name>
</gene>
<proteinExistence type="predicted"/>
<evidence type="ECO:0000313" key="2">
    <source>
        <dbReference type="Proteomes" id="UP001187531"/>
    </source>
</evidence>
<dbReference type="Proteomes" id="UP001187531">
    <property type="component" value="Unassembled WGS sequence"/>
</dbReference>